<gene>
    <name evidence="3" type="ORF">VXC91_31055</name>
</gene>
<proteinExistence type="predicted"/>
<sequence>MRRHHRFAVAVAAAFGLLVPLLPVGAAAAASGEGARELTNLAHLDSLTATVAPPRLPGHETYRQDAMPDLGVLWVYADHLADGTYRPTGGGTYDPASGTYGQGAYDADDIARAAVVYLRHWRADHDEHSRREAYQLLRGLTYLQTSTGPDAGNVVLWMQPDGTLNPSPTPKDNPDPSDSGASYWVARTIWALGEGYAAFKDADPHFAAFLRERLDLAVAAVDREVLVRYGQYRTIHGARVPAWLIADGADASAEAVLGLNAYLRALPGQGNTAARTTLSQLADGIAAMGAGSPRQWPYGAILPWASSRSDWHAWGAQMPAALALAAGTLNRPRLLDPAVADAAVFTPALLASTGPDNGWLPTPTDGSQIAYGADARVQSLLAVASATGSQGLRQLAGVAAGWFFGQNPAGTPTYDPTTGVTYDGVSATGEVNRNSGAESTIHGLLTMEALDANPELAGVARAAGHIVDRDGQQVVEAESASLSGAASVVRPDSAWTGESLFSGGAYVAAGPGSTLSWRLPAGRGPRLVQPVADLIAGSAATTTFTAGKALLGTLRYGAVGPQGDAPAPGELMPVTLDRELPAAAASVTATTSGGGGELDALLVTPLVSRLVTTGGGGHAVELLHSAARTNRSVPVGIPGSGPAVARSYDSRGRLVRAATLTAGGPVLVVAGGFTLVTH</sequence>
<evidence type="ECO:0000313" key="3">
    <source>
        <dbReference type="EMBL" id="MED7826276.1"/>
    </source>
</evidence>
<feature type="region of interest" description="Disordered" evidence="1">
    <location>
        <begin position="159"/>
        <end position="179"/>
    </location>
</feature>
<dbReference type="RefSeq" id="WP_329510676.1">
    <property type="nucleotide sequence ID" value="NZ_BAAAYZ010000065.1"/>
</dbReference>
<evidence type="ECO:0000256" key="2">
    <source>
        <dbReference type="SAM" id="SignalP"/>
    </source>
</evidence>
<reference evidence="3" key="1">
    <citation type="submission" date="2024-01" db="EMBL/GenBank/DDBJ databases">
        <title>First draft genome sequence data of TA4-1, the type strain of Gram-positive actinobacterium Streptomyces chiangmaiensis.</title>
        <authorList>
            <person name="Yasawong M."/>
            <person name="Nantapong N."/>
        </authorList>
    </citation>
    <scope>NUCLEOTIDE SEQUENCE</scope>
    <source>
        <strain evidence="3">TA4-1</strain>
    </source>
</reference>
<protein>
    <submittedName>
        <fullName evidence="3">Uncharacterized protein</fullName>
    </submittedName>
</protein>
<evidence type="ECO:0000256" key="1">
    <source>
        <dbReference type="SAM" id="MobiDB-lite"/>
    </source>
</evidence>
<organism evidence="3 4">
    <name type="scientific">Streptomyces chiangmaiensis</name>
    <dbReference type="NCBI Taxonomy" id="766497"/>
    <lineage>
        <taxon>Bacteria</taxon>
        <taxon>Bacillati</taxon>
        <taxon>Actinomycetota</taxon>
        <taxon>Actinomycetes</taxon>
        <taxon>Kitasatosporales</taxon>
        <taxon>Streptomycetaceae</taxon>
        <taxon>Streptomyces</taxon>
    </lineage>
</organism>
<name>A0ABU7FQT2_9ACTN</name>
<dbReference type="EMBL" id="JAYWVC010000148">
    <property type="protein sequence ID" value="MED7826276.1"/>
    <property type="molecule type" value="Genomic_DNA"/>
</dbReference>
<feature type="chain" id="PRO_5045884081" evidence="2">
    <location>
        <begin position="29"/>
        <end position="678"/>
    </location>
</feature>
<feature type="signal peptide" evidence="2">
    <location>
        <begin position="1"/>
        <end position="28"/>
    </location>
</feature>
<evidence type="ECO:0000313" key="4">
    <source>
        <dbReference type="Proteomes" id="UP001333996"/>
    </source>
</evidence>
<keyword evidence="4" id="KW-1185">Reference proteome</keyword>
<keyword evidence="2" id="KW-0732">Signal</keyword>
<accession>A0ABU7FQT2</accession>
<dbReference type="Proteomes" id="UP001333996">
    <property type="component" value="Unassembled WGS sequence"/>
</dbReference>
<comment type="caution">
    <text evidence="3">The sequence shown here is derived from an EMBL/GenBank/DDBJ whole genome shotgun (WGS) entry which is preliminary data.</text>
</comment>